<organism evidence="1">
    <name type="scientific">Brachypodium distachyon</name>
    <name type="common">Purple false brome</name>
    <name type="synonym">Trachynia distachya</name>
    <dbReference type="NCBI Taxonomy" id="15368"/>
    <lineage>
        <taxon>Eukaryota</taxon>
        <taxon>Viridiplantae</taxon>
        <taxon>Streptophyta</taxon>
        <taxon>Embryophyta</taxon>
        <taxon>Tracheophyta</taxon>
        <taxon>Spermatophyta</taxon>
        <taxon>Magnoliopsida</taxon>
        <taxon>Liliopsida</taxon>
        <taxon>Poales</taxon>
        <taxon>Poaceae</taxon>
        <taxon>BOP clade</taxon>
        <taxon>Pooideae</taxon>
        <taxon>Stipodae</taxon>
        <taxon>Brachypodieae</taxon>
        <taxon>Brachypodium</taxon>
    </lineage>
</organism>
<proteinExistence type="predicted"/>
<evidence type="ECO:0000313" key="2">
    <source>
        <dbReference type="EnsemblPlants" id="PNT62128"/>
    </source>
</evidence>
<name>A0A2K2CJB1_BRADI</name>
<accession>A0A2K2CJB1</accession>
<reference evidence="2" key="3">
    <citation type="submission" date="2018-08" db="UniProtKB">
        <authorList>
            <consortium name="EnsemblPlants"/>
        </authorList>
    </citation>
    <scope>IDENTIFICATION</scope>
    <source>
        <strain evidence="2">cv. Bd21</strain>
    </source>
</reference>
<dbReference type="Gramene" id="PNT62128">
    <property type="protein sequence ID" value="PNT62128"/>
    <property type="gene ID" value="BRADI_5g25885v3"/>
</dbReference>
<evidence type="ECO:0000313" key="1">
    <source>
        <dbReference type="EMBL" id="PNT62128.1"/>
    </source>
</evidence>
<dbReference type="AlphaFoldDB" id="A0A2K2CJB1"/>
<protein>
    <submittedName>
        <fullName evidence="1 2">Uncharacterized protein</fullName>
    </submittedName>
</protein>
<sequence>MSMMRKEGLEVSDEVPAMAREREVGGASSEMSFLLLGEIWRRSMLRFPFLKIWRRVCSVVCWCQKPKYGFGTAICPTLWRPLSFS</sequence>
<dbReference type="Proteomes" id="UP000008810">
    <property type="component" value="Chromosome 5"/>
</dbReference>
<reference evidence="1" key="2">
    <citation type="submission" date="2017-06" db="EMBL/GenBank/DDBJ databases">
        <title>WGS assembly of Brachypodium distachyon.</title>
        <authorList>
            <consortium name="The International Brachypodium Initiative"/>
            <person name="Lucas S."/>
            <person name="Harmon-Smith M."/>
            <person name="Lail K."/>
            <person name="Tice H."/>
            <person name="Grimwood J."/>
            <person name="Bruce D."/>
            <person name="Barry K."/>
            <person name="Shu S."/>
            <person name="Lindquist E."/>
            <person name="Wang M."/>
            <person name="Pitluck S."/>
            <person name="Vogel J.P."/>
            <person name="Garvin D.F."/>
            <person name="Mockler T.C."/>
            <person name="Schmutz J."/>
            <person name="Rokhsar D."/>
            <person name="Bevan M.W."/>
        </authorList>
    </citation>
    <scope>NUCLEOTIDE SEQUENCE</scope>
    <source>
        <strain evidence="1">Bd21</strain>
    </source>
</reference>
<reference evidence="1 2" key="1">
    <citation type="journal article" date="2010" name="Nature">
        <title>Genome sequencing and analysis of the model grass Brachypodium distachyon.</title>
        <authorList>
            <consortium name="International Brachypodium Initiative"/>
        </authorList>
    </citation>
    <scope>NUCLEOTIDE SEQUENCE [LARGE SCALE GENOMIC DNA]</scope>
    <source>
        <strain evidence="1 2">Bd21</strain>
    </source>
</reference>
<gene>
    <name evidence="1" type="ORF">BRADI_5g25885v3</name>
</gene>
<keyword evidence="3" id="KW-1185">Reference proteome</keyword>
<dbReference type="EMBL" id="CM000884">
    <property type="protein sequence ID" value="PNT62128.1"/>
    <property type="molecule type" value="Genomic_DNA"/>
</dbReference>
<evidence type="ECO:0000313" key="3">
    <source>
        <dbReference type="Proteomes" id="UP000008810"/>
    </source>
</evidence>
<dbReference type="EnsemblPlants" id="PNT62128">
    <property type="protein sequence ID" value="PNT62128"/>
    <property type="gene ID" value="BRADI_5g25885v3"/>
</dbReference>
<dbReference type="InParanoid" id="A0A2K2CJB1"/>